<reference evidence="1 2" key="1">
    <citation type="submission" date="2017-01" db="EMBL/GenBank/DDBJ databases">
        <authorList>
            <person name="Varghese N."/>
            <person name="Submissions S."/>
        </authorList>
    </citation>
    <scope>NUCLEOTIDE SEQUENCE [LARGE SCALE GENOMIC DNA]</scope>
    <source>
        <strain evidence="1 2">ATCC 23464</strain>
    </source>
</reference>
<sequence>MNGFLKSLIGLCLFFTLTGCIGEDYDVGVPTAHLNLDISSVQLTEANISWDTASEDVQQKIEDIEKFASSLDEIKVFSNQKASLDFKENEENGGDIWTDPKITVSLLKDDQRIELPLDNSREFQFPTNKGSYVLKVEFINSAGSAQYLGNVLIDLKSKDKDTLTWDLKGDKPDPITPYSVTIGYPNIKIQEHNLLESK</sequence>
<dbReference type="EMBL" id="FTNK01000034">
    <property type="protein sequence ID" value="SIR68943.1"/>
    <property type="molecule type" value="Genomic_DNA"/>
</dbReference>
<comment type="caution">
    <text evidence="1">The sequence shown here is derived from an EMBL/GenBank/DDBJ whole genome shotgun (WGS) entry which is preliminary data.</text>
</comment>
<proteinExistence type="predicted"/>
<accession>A0ABY1KE28</accession>
<dbReference type="Proteomes" id="UP000186666">
    <property type="component" value="Unassembled WGS sequence"/>
</dbReference>
<organism evidence="1 2">
    <name type="scientific">Paenibacillus macquariensis</name>
    <dbReference type="NCBI Taxonomy" id="948756"/>
    <lineage>
        <taxon>Bacteria</taxon>
        <taxon>Bacillati</taxon>
        <taxon>Bacillota</taxon>
        <taxon>Bacilli</taxon>
        <taxon>Bacillales</taxon>
        <taxon>Paenibacillaceae</taxon>
        <taxon>Paenibacillus</taxon>
    </lineage>
</organism>
<evidence type="ECO:0000313" key="1">
    <source>
        <dbReference type="EMBL" id="SIR68943.1"/>
    </source>
</evidence>
<dbReference type="RefSeq" id="WP_244556077.1">
    <property type="nucleotide sequence ID" value="NZ_FTNK01000034.1"/>
</dbReference>
<name>A0ABY1KE28_9BACL</name>
<dbReference type="PROSITE" id="PS51257">
    <property type="entry name" value="PROKAR_LIPOPROTEIN"/>
    <property type="match status" value="1"/>
</dbReference>
<gene>
    <name evidence="1" type="ORF">SAMN05421578_1346</name>
</gene>
<evidence type="ECO:0000313" key="2">
    <source>
        <dbReference type="Proteomes" id="UP000186666"/>
    </source>
</evidence>
<keyword evidence="2" id="KW-1185">Reference proteome</keyword>
<protein>
    <submittedName>
        <fullName evidence="1">Uncharacterized protein</fullName>
    </submittedName>
</protein>